<organism evidence="1 2">
    <name type="scientific">Eschrichtius robustus</name>
    <name type="common">California gray whale</name>
    <name type="synonym">Eschrichtius gibbosus</name>
    <dbReference type="NCBI Taxonomy" id="9764"/>
    <lineage>
        <taxon>Eukaryota</taxon>
        <taxon>Metazoa</taxon>
        <taxon>Chordata</taxon>
        <taxon>Craniata</taxon>
        <taxon>Vertebrata</taxon>
        <taxon>Euteleostomi</taxon>
        <taxon>Mammalia</taxon>
        <taxon>Eutheria</taxon>
        <taxon>Laurasiatheria</taxon>
        <taxon>Artiodactyla</taxon>
        <taxon>Whippomorpha</taxon>
        <taxon>Cetacea</taxon>
        <taxon>Mysticeti</taxon>
        <taxon>Eschrichtiidae</taxon>
        <taxon>Eschrichtius</taxon>
    </lineage>
</organism>
<dbReference type="EMBL" id="JAIQCJ010002596">
    <property type="protein sequence ID" value="KAJ8775727.1"/>
    <property type="molecule type" value="Genomic_DNA"/>
</dbReference>
<reference evidence="1 2" key="1">
    <citation type="submission" date="2022-11" db="EMBL/GenBank/DDBJ databases">
        <title>Whole genome sequence of Eschrichtius robustus ER-17-0199.</title>
        <authorList>
            <person name="Bruniche-Olsen A."/>
            <person name="Black A.N."/>
            <person name="Fields C.J."/>
            <person name="Walden K."/>
            <person name="Dewoody J.A."/>
        </authorList>
    </citation>
    <scope>NUCLEOTIDE SEQUENCE [LARGE SCALE GENOMIC DNA]</scope>
    <source>
        <strain evidence="1">ER-17-0199</strain>
        <tissue evidence="1">Blubber</tissue>
    </source>
</reference>
<name>A0AB34G7A5_ESCRO</name>
<comment type="caution">
    <text evidence="1">The sequence shown here is derived from an EMBL/GenBank/DDBJ whole genome shotgun (WGS) entry which is preliminary data.</text>
</comment>
<sequence length="116" mass="13004">MFRELCPISHLPFRPLPTGEQGRGGRSAGCAAAISSALSFCTFRRASNSAMLGQSIRRFTTSVVRRSHYEEGPGKLVMVDQDFYPGSLVPELRYEEEHFKMCSLFEKRIKLLNSAS</sequence>
<protein>
    <submittedName>
        <fullName evidence="1">Uncharacterized protein</fullName>
    </submittedName>
</protein>
<proteinExistence type="predicted"/>
<dbReference type="AlphaFoldDB" id="A0AB34G7A5"/>
<gene>
    <name evidence="1" type="ORF">J1605_016275</name>
</gene>
<accession>A0AB34G7A5</accession>
<keyword evidence="2" id="KW-1185">Reference proteome</keyword>
<evidence type="ECO:0000313" key="2">
    <source>
        <dbReference type="Proteomes" id="UP001159641"/>
    </source>
</evidence>
<evidence type="ECO:0000313" key="1">
    <source>
        <dbReference type="EMBL" id="KAJ8775727.1"/>
    </source>
</evidence>
<dbReference type="Proteomes" id="UP001159641">
    <property type="component" value="Unassembled WGS sequence"/>
</dbReference>